<reference evidence="1 2" key="1">
    <citation type="submission" date="2022-10" db="EMBL/GenBank/DDBJ databases">
        <title>Xanthomonas sp. H13-6.</title>
        <authorList>
            <person name="Liu X."/>
            <person name="Deng Z."/>
            <person name="Jiang Y."/>
            <person name="Yu T."/>
            <person name="Ai J."/>
        </authorList>
    </citation>
    <scope>NUCLEOTIDE SEQUENCE [LARGE SCALE GENOMIC DNA]</scope>
    <source>
        <strain evidence="1 2">H13-6</strain>
    </source>
</reference>
<sequence>MSQKLPLVYSCSGCSSAAQMANQLALWLDRAGAAEMSCIAGVGGGVAGLVRTAQSQRPVIALDGCVLHCVKACLDKAGVAADVYLTLSDYGVKKRRHADFDAVQARGVYLDEVLPQARRLQPAADADSDAA</sequence>
<gene>
    <name evidence="1" type="ORF">OK345_06435</name>
</gene>
<name>A0ABT3JUL9_9XANT</name>
<proteinExistence type="predicted"/>
<evidence type="ECO:0000313" key="1">
    <source>
        <dbReference type="EMBL" id="MCW4472135.1"/>
    </source>
</evidence>
<dbReference type="Proteomes" id="UP001209922">
    <property type="component" value="Unassembled WGS sequence"/>
</dbReference>
<keyword evidence="2" id="KW-1185">Reference proteome</keyword>
<dbReference type="Pfam" id="PF08859">
    <property type="entry name" value="DGC"/>
    <property type="match status" value="1"/>
</dbReference>
<dbReference type="InterPro" id="IPR014958">
    <property type="entry name" value="DGC"/>
</dbReference>
<dbReference type="RefSeq" id="WP_265127093.1">
    <property type="nucleotide sequence ID" value="NZ_JAPCHY010000004.1"/>
</dbReference>
<comment type="caution">
    <text evidence="1">The sequence shown here is derived from an EMBL/GenBank/DDBJ whole genome shotgun (WGS) entry which is preliminary data.</text>
</comment>
<accession>A0ABT3JUL9</accession>
<protein>
    <submittedName>
        <fullName evidence="1">Zinc-binding protein</fullName>
    </submittedName>
</protein>
<organism evidence="1 2">
    <name type="scientific">Xanthomonas chitinilytica</name>
    <dbReference type="NCBI Taxonomy" id="2989819"/>
    <lineage>
        <taxon>Bacteria</taxon>
        <taxon>Pseudomonadati</taxon>
        <taxon>Pseudomonadota</taxon>
        <taxon>Gammaproteobacteria</taxon>
        <taxon>Lysobacterales</taxon>
        <taxon>Lysobacteraceae</taxon>
        <taxon>Xanthomonas</taxon>
    </lineage>
</organism>
<evidence type="ECO:0000313" key="2">
    <source>
        <dbReference type="Proteomes" id="UP001209922"/>
    </source>
</evidence>
<dbReference type="EMBL" id="JAPCHY010000004">
    <property type="protein sequence ID" value="MCW4472135.1"/>
    <property type="molecule type" value="Genomic_DNA"/>
</dbReference>